<dbReference type="InterPro" id="IPR014710">
    <property type="entry name" value="RmlC-like_jellyroll"/>
</dbReference>
<dbReference type="InterPro" id="IPR011051">
    <property type="entry name" value="RmlC_Cupin_sf"/>
</dbReference>
<keyword evidence="1" id="KW-0479">Metal-binding</keyword>
<dbReference type="Gene3D" id="2.60.120.10">
    <property type="entry name" value="Jelly Rolls"/>
    <property type="match status" value="1"/>
</dbReference>
<evidence type="ECO:0000313" key="4">
    <source>
        <dbReference type="Proteomes" id="UP000295530"/>
    </source>
</evidence>
<dbReference type="Pfam" id="PF07883">
    <property type="entry name" value="Cupin_2"/>
    <property type="match status" value="1"/>
</dbReference>
<evidence type="ECO:0000259" key="2">
    <source>
        <dbReference type="Pfam" id="PF07883"/>
    </source>
</evidence>
<gene>
    <name evidence="3" type="ORF">EC847_107137</name>
</gene>
<protein>
    <submittedName>
        <fullName evidence="3">Cupin domain</fullName>
    </submittedName>
</protein>
<dbReference type="SUPFAM" id="SSF51182">
    <property type="entry name" value="RmlC-like cupins"/>
    <property type="match status" value="1"/>
</dbReference>
<reference evidence="3 4" key="1">
    <citation type="submission" date="2019-03" db="EMBL/GenBank/DDBJ databases">
        <title>Genomic analyses of the natural microbiome of Caenorhabditis elegans.</title>
        <authorList>
            <person name="Samuel B."/>
        </authorList>
    </citation>
    <scope>NUCLEOTIDE SEQUENCE [LARGE SCALE GENOMIC DNA]</scope>
    <source>
        <strain evidence="3 4">BIGb0156</strain>
    </source>
</reference>
<dbReference type="InterPro" id="IPR051610">
    <property type="entry name" value="GPI/OXD"/>
</dbReference>
<name>A0A4R6EIZ7_SCAGO</name>
<dbReference type="Proteomes" id="UP000295530">
    <property type="component" value="Unassembled WGS sequence"/>
</dbReference>
<sequence>MSKQDNTLHFGDVAIQILSNSDELTLAELVLPAGAVASVHQHPHEEVNYVVSGVLDFMCDGEVTTLRPGEAMRVPPNQPHNITCHPEAPGVVLTAWSPSRQDLMAVLAK</sequence>
<organism evidence="3 4">
    <name type="scientific">Scandinavium goeteborgense</name>
    <dbReference type="NCBI Taxonomy" id="1851514"/>
    <lineage>
        <taxon>Bacteria</taxon>
        <taxon>Pseudomonadati</taxon>
        <taxon>Pseudomonadota</taxon>
        <taxon>Gammaproteobacteria</taxon>
        <taxon>Enterobacterales</taxon>
        <taxon>Enterobacteriaceae</taxon>
        <taxon>Scandinavium</taxon>
    </lineage>
</organism>
<keyword evidence="4" id="KW-1185">Reference proteome</keyword>
<dbReference type="EMBL" id="SNVX01000007">
    <property type="protein sequence ID" value="TDN57653.1"/>
    <property type="molecule type" value="Genomic_DNA"/>
</dbReference>
<feature type="domain" description="Cupin type-2" evidence="2">
    <location>
        <begin position="29"/>
        <end position="94"/>
    </location>
</feature>
<proteinExistence type="predicted"/>
<evidence type="ECO:0000256" key="1">
    <source>
        <dbReference type="ARBA" id="ARBA00022723"/>
    </source>
</evidence>
<evidence type="ECO:0000313" key="3">
    <source>
        <dbReference type="EMBL" id="TDN57653.1"/>
    </source>
</evidence>
<dbReference type="PANTHER" id="PTHR35848">
    <property type="entry name" value="OXALATE-BINDING PROTEIN"/>
    <property type="match status" value="1"/>
</dbReference>
<dbReference type="OrthoDB" id="9809338at2"/>
<dbReference type="RefSeq" id="WP_133461429.1">
    <property type="nucleotide sequence ID" value="NZ_SNVX01000007.1"/>
</dbReference>
<accession>A0A4R6EIZ7</accession>
<dbReference type="InterPro" id="IPR013096">
    <property type="entry name" value="Cupin_2"/>
</dbReference>
<dbReference type="AlphaFoldDB" id="A0A4R6EIZ7"/>
<dbReference type="GO" id="GO:0046872">
    <property type="term" value="F:metal ion binding"/>
    <property type="evidence" value="ECO:0007669"/>
    <property type="project" value="UniProtKB-KW"/>
</dbReference>
<comment type="caution">
    <text evidence="3">The sequence shown here is derived from an EMBL/GenBank/DDBJ whole genome shotgun (WGS) entry which is preliminary data.</text>
</comment>